<sequence length="219" mass="24478">MPERRLAPLLLIALIAPAWGATGELFCCTDPGSGRRICGDTLPPVCRGQAHRIYDKAGNPIKDVPATLTPEQKAAAAAAAEREKQLEEEKRERRRIDQALLSTYATAEDIDMAQAKAENDVKLTIRDATAKITELQKRQRKLAEEAEFYKRKTMPAELDTQLRTVGHEIRLQQELIGLKRKELATISSKYDGDRRRYYELTGRRSNAPVSPPASPSAVR</sequence>
<feature type="signal peptide" evidence="3">
    <location>
        <begin position="1"/>
        <end position="20"/>
    </location>
</feature>
<accession>A0A495WA13</accession>
<dbReference type="AlphaFoldDB" id="A0A495WA13"/>
<evidence type="ECO:0000313" key="4">
    <source>
        <dbReference type="EMBL" id="RKT58546.1"/>
    </source>
</evidence>
<feature type="coiled-coil region" evidence="1">
    <location>
        <begin position="125"/>
        <end position="152"/>
    </location>
</feature>
<dbReference type="RefSeq" id="WP_121457926.1">
    <property type="nucleotide sequence ID" value="NZ_RBXP01000014.1"/>
</dbReference>
<feature type="chain" id="PRO_5019852667" description="DUF4124 domain-containing protein" evidence="3">
    <location>
        <begin position="21"/>
        <end position="219"/>
    </location>
</feature>
<evidence type="ECO:0000256" key="3">
    <source>
        <dbReference type="SAM" id="SignalP"/>
    </source>
</evidence>
<evidence type="ECO:0000313" key="5">
    <source>
        <dbReference type="Proteomes" id="UP000270626"/>
    </source>
</evidence>
<name>A0A495WA13_9RHOO</name>
<feature type="compositionally biased region" description="Pro residues" evidence="2">
    <location>
        <begin position="209"/>
        <end position="219"/>
    </location>
</feature>
<dbReference type="Proteomes" id="UP000270626">
    <property type="component" value="Unassembled WGS sequence"/>
</dbReference>
<dbReference type="OrthoDB" id="5298412at2"/>
<evidence type="ECO:0000256" key="1">
    <source>
        <dbReference type="SAM" id="Coils"/>
    </source>
</evidence>
<protein>
    <recommendedName>
        <fullName evidence="6">DUF4124 domain-containing protein</fullName>
    </recommendedName>
</protein>
<organism evidence="4 5">
    <name type="scientific">Azonexus fungiphilus</name>
    <dbReference type="NCBI Taxonomy" id="146940"/>
    <lineage>
        <taxon>Bacteria</taxon>
        <taxon>Pseudomonadati</taxon>
        <taxon>Pseudomonadota</taxon>
        <taxon>Betaproteobacteria</taxon>
        <taxon>Rhodocyclales</taxon>
        <taxon>Azonexaceae</taxon>
        <taxon>Azonexus</taxon>
    </lineage>
</organism>
<dbReference type="EMBL" id="RBXP01000014">
    <property type="protein sequence ID" value="RKT58546.1"/>
    <property type="molecule type" value="Genomic_DNA"/>
</dbReference>
<keyword evidence="3" id="KW-0732">Signal</keyword>
<keyword evidence="5" id="KW-1185">Reference proteome</keyword>
<keyword evidence="1" id="KW-0175">Coiled coil</keyword>
<gene>
    <name evidence="4" type="ORF">DFR40_1565</name>
</gene>
<feature type="region of interest" description="Disordered" evidence="2">
    <location>
        <begin position="199"/>
        <end position="219"/>
    </location>
</feature>
<comment type="caution">
    <text evidence="4">The sequence shown here is derived from an EMBL/GenBank/DDBJ whole genome shotgun (WGS) entry which is preliminary data.</text>
</comment>
<evidence type="ECO:0008006" key="6">
    <source>
        <dbReference type="Google" id="ProtNLM"/>
    </source>
</evidence>
<feature type="coiled-coil region" evidence="1">
    <location>
        <begin position="72"/>
        <end position="99"/>
    </location>
</feature>
<evidence type="ECO:0000256" key="2">
    <source>
        <dbReference type="SAM" id="MobiDB-lite"/>
    </source>
</evidence>
<proteinExistence type="predicted"/>
<reference evidence="4 5" key="1">
    <citation type="submission" date="2018-10" db="EMBL/GenBank/DDBJ databases">
        <title>Genomic Encyclopedia of Type Strains, Phase IV (KMG-IV): sequencing the most valuable type-strain genomes for metagenomic binning, comparative biology and taxonomic classification.</title>
        <authorList>
            <person name="Goeker M."/>
        </authorList>
    </citation>
    <scope>NUCLEOTIDE SEQUENCE [LARGE SCALE GENOMIC DNA]</scope>
    <source>
        <strain evidence="4 5">DSM 23841</strain>
    </source>
</reference>